<dbReference type="EMBL" id="KV417584">
    <property type="protein sequence ID" value="KZP17279.1"/>
    <property type="molecule type" value="Genomic_DNA"/>
</dbReference>
<organism evidence="2 3">
    <name type="scientific">Athelia psychrophila</name>
    <dbReference type="NCBI Taxonomy" id="1759441"/>
    <lineage>
        <taxon>Eukaryota</taxon>
        <taxon>Fungi</taxon>
        <taxon>Dikarya</taxon>
        <taxon>Basidiomycota</taxon>
        <taxon>Agaricomycotina</taxon>
        <taxon>Agaricomycetes</taxon>
        <taxon>Agaricomycetidae</taxon>
        <taxon>Atheliales</taxon>
        <taxon>Atheliaceae</taxon>
        <taxon>Athelia</taxon>
    </lineage>
</organism>
<evidence type="ECO:0000313" key="3">
    <source>
        <dbReference type="Proteomes" id="UP000076532"/>
    </source>
</evidence>
<protein>
    <submittedName>
        <fullName evidence="2">Uncharacterized protein</fullName>
    </submittedName>
</protein>
<sequence>MSRTAILVLVAAYLCCVVSAIPTWEGIAQRSGFGVTSFIPGATTVEARGSHYRRKPENDPKTNGQRDYLHVDTSTGTGKPIVNTVRAPPPLFYLGQNKLYQYTNDSYIIPINVVNSTLTAEAPLLLVVGKGDSSLAGGKWSWVGSLLNYETPNGKKNRGLFYACNDNAGDPGLYMALEP</sequence>
<gene>
    <name evidence="2" type="ORF">FIBSPDRAFT_747453</name>
</gene>
<reference evidence="2 3" key="1">
    <citation type="journal article" date="2016" name="Mol. Biol. Evol.">
        <title>Comparative Genomics of Early-Diverging Mushroom-Forming Fungi Provides Insights into the Origins of Lignocellulose Decay Capabilities.</title>
        <authorList>
            <person name="Nagy L.G."/>
            <person name="Riley R."/>
            <person name="Tritt A."/>
            <person name="Adam C."/>
            <person name="Daum C."/>
            <person name="Floudas D."/>
            <person name="Sun H."/>
            <person name="Yadav J.S."/>
            <person name="Pangilinan J."/>
            <person name="Larsson K.H."/>
            <person name="Matsuura K."/>
            <person name="Barry K."/>
            <person name="Labutti K."/>
            <person name="Kuo R."/>
            <person name="Ohm R.A."/>
            <person name="Bhattacharya S.S."/>
            <person name="Shirouzu T."/>
            <person name="Yoshinaga Y."/>
            <person name="Martin F.M."/>
            <person name="Grigoriev I.V."/>
            <person name="Hibbett D.S."/>
        </authorList>
    </citation>
    <scope>NUCLEOTIDE SEQUENCE [LARGE SCALE GENOMIC DNA]</scope>
    <source>
        <strain evidence="2 3">CBS 109695</strain>
    </source>
</reference>
<name>A0A166FXW4_9AGAM</name>
<accession>A0A166FXW4</accession>
<dbReference type="OrthoDB" id="3229881at2759"/>
<proteinExistence type="predicted"/>
<feature type="chain" id="PRO_5007873583" evidence="1">
    <location>
        <begin position="21"/>
        <end position="179"/>
    </location>
</feature>
<keyword evidence="3" id="KW-1185">Reference proteome</keyword>
<dbReference type="Proteomes" id="UP000076532">
    <property type="component" value="Unassembled WGS sequence"/>
</dbReference>
<feature type="signal peptide" evidence="1">
    <location>
        <begin position="1"/>
        <end position="20"/>
    </location>
</feature>
<dbReference type="AlphaFoldDB" id="A0A166FXW4"/>
<keyword evidence="1" id="KW-0732">Signal</keyword>
<evidence type="ECO:0000313" key="2">
    <source>
        <dbReference type="EMBL" id="KZP17279.1"/>
    </source>
</evidence>
<evidence type="ECO:0000256" key="1">
    <source>
        <dbReference type="SAM" id="SignalP"/>
    </source>
</evidence>